<evidence type="ECO:0000256" key="4">
    <source>
        <dbReference type="ARBA" id="ARBA00023157"/>
    </source>
</evidence>
<evidence type="ECO:0000313" key="7">
    <source>
        <dbReference type="Ensembl" id="ENSEEEP00000047772.2"/>
    </source>
</evidence>
<dbReference type="InterPro" id="IPR009003">
    <property type="entry name" value="Peptidase_S1_PA"/>
</dbReference>
<dbReference type="FunFam" id="2.40.10.10:FF:000036">
    <property type="entry name" value="Trypsin beta"/>
    <property type="match status" value="1"/>
</dbReference>
<dbReference type="Proteomes" id="UP000314983">
    <property type="component" value="Chromosome 26"/>
</dbReference>
<dbReference type="Ensembl" id="ENSEEET00000048298.2">
    <property type="protein sequence ID" value="ENSEEEP00000047772.2"/>
    <property type="gene ID" value="ENSEEEG00000022487.2"/>
</dbReference>
<feature type="domain" description="Peptidase S1" evidence="6">
    <location>
        <begin position="26"/>
        <end position="248"/>
    </location>
</feature>
<dbReference type="STRING" id="8005.ENSEEEP00000047772"/>
<dbReference type="InterPro" id="IPR001254">
    <property type="entry name" value="Trypsin_dom"/>
</dbReference>
<evidence type="ECO:0000256" key="3">
    <source>
        <dbReference type="ARBA" id="ARBA00022825"/>
    </source>
</evidence>
<sequence length="251" mass="28143">MTIILLFLLCALLPSLGHAAHAHVGIVNGTEAKPHSRPYMVSLQKDGEHICGGFLISDKFVMTAGHCWKYGDNMTVVMGAHDLSEKYSSTHMEVKFYHIYPEYNPQGFNDIMLLQLKGIVKNSTVINWIPLRKRRQQIKNKTICSIAGWGRNMTNGHTSTRLMEVNVSIVGRQACTKAWHKFYSAPSMICTAGRGGFCKGDSGGPLVCNNKAVGIVSKFEWENCDYPHKPNIYTKIAKFLPWIRAIIKTKK</sequence>
<keyword evidence="1" id="KW-0645">Protease</keyword>
<feature type="signal peptide" evidence="5">
    <location>
        <begin position="1"/>
        <end position="19"/>
    </location>
</feature>
<dbReference type="InterPro" id="IPR001314">
    <property type="entry name" value="Peptidase_S1A"/>
</dbReference>
<dbReference type="GO" id="GO:0004252">
    <property type="term" value="F:serine-type endopeptidase activity"/>
    <property type="evidence" value="ECO:0007669"/>
    <property type="project" value="InterPro"/>
</dbReference>
<reference evidence="7" key="5">
    <citation type="submission" date="2025-09" db="UniProtKB">
        <authorList>
            <consortium name="Ensembl"/>
        </authorList>
    </citation>
    <scope>IDENTIFICATION</scope>
</reference>
<dbReference type="InterPro" id="IPR043504">
    <property type="entry name" value="Peptidase_S1_PA_chymotrypsin"/>
</dbReference>
<evidence type="ECO:0000256" key="2">
    <source>
        <dbReference type="ARBA" id="ARBA00022801"/>
    </source>
</evidence>
<evidence type="ECO:0000256" key="1">
    <source>
        <dbReference type="ARBA" id="ARBA00022670"/>
    </source>
</evidence>
<dbReference type="InterPro" id="IPR018114">
    <property type="entry name" value="TRYPSIN_HIS"/>
</dbReference>
<dbReference type="OMA" id="YSSTHME"/>
<dbReference type="SUPFAM" id="SSF50494">
    <property type="entry name" value="Trypsin-like serine proteases"/>
    <property type="match status" value="1"/>
</dbReference>
<keyword evidence="3" id="KW-0720">Serine protease</keyword>
<reference evidence="8" key="2">
    <citation type="journal article" date="2017" name="Sci. Adv.">
        <title>A tail of two voltages: Proteomic comparison of the three electric organs of the electric eel.</title>
        <authorList>
            <person name="Traeger L.L."/>
            <person name="Sabat G."/>
            <person name="Barrett-Wilt G.A."/>
            <person name="Wells G.B."/>
            <person name="Sussman M.R."/>
        </authorList>
    </citation>
    <scope>NUCLEOTIDE SEQUENCE [LARGE SCALE GENOMIC DNA]</scope>
</reference>
<keyword evidence="2" id="KW-0378">Hydrolase</keyword>
<dbReference type="SMART" id="SM00020">
    <property type="entry name" value="Tryp_SPc"/>
    <property type="match status" value="1"/>
</dbReference>
<keyword evidence="4" id="KW-1015">Disulfide bond</keyword>
<dbReference type="Pfam" id="PF00089">
    <property type="entry name" value="Trypsin"/>
    <property type="match status" value="1"/>
</dbReference>
<dbReference type="PROSITE" id="PS00134">
    <property type="entry name" value="TRYPSIN_HIS"/>
    <property type="match status" value="1"/>
</dbReference>
<evidence type="ECO:0000313" key="8">
    <source>
        <dbReference type="Proteomes" id="UP000314983"/>
    </source>
</evidence>
<dbReference type="PANTHER" id="PTHR24271">
    <property type="entry name" value="KALLIKREIN-RELATED"/>
    <property type="match status" value="1"/>
</dbReference>
<keyword evidence="8" id="KW-1185">Reference proteome</keyword>
<keyword evidence="5" id="KW-0732">Signal</keyword>
<organism evidence="7 8">
    <name type="scientific">Electrophorus electricus</name>
    <name type="common">Electric eel</name>
    <name type="synonym">Gymnotus electricus</name>
    <dbReference type="NCBI Taxonomy" id="8005"/>
    <lineage>
        <taxon>Eukaryota</taxon>
        <taxon>Metazoa</taxon>
        <taxon>Chordata</taxon>
        <taxon>Craniata</taxon>
        <taxon>Vertebrata</taxon>
        <taxon>Euteleostomi</taxon>
        <taxon>Actinopterygii</taxon>
        <taxon>Neopterygii</taxon>
        <taxon>Teleostei</taxon>
        <taxon>Ostariophysi</taxon>
        <taxon>Gymnotiformes</taxon>
        <taxon>Gymnotoidei</taxon>
        <taxon>Gymnotidae</taxon>
        <taxon>Electrophorus</taxon>
    </lineage>
</organism>
<dbReference type="GeneTree" id="ENSGT00910000144271"/>
<feature type="chain" id="PRO_5044254841" description="Peptidase S1 domain-containing protein" evidence="5">
    <location>
        <begin position="20"/>
        <end position="251"/>
    </location>
</feature>
<dbReference type="PANTHER" id="PTHR24271:SF87">
    <property type="entry name" value="ARGININE ESTERASE-LIKE-RELATED"/>
    <property type="match status" value="1"/>
</dbReference>
<evidence type="ECO:0000256" key="5">
    <source>
        <dbReference type="SAM" id="SignalP"/>
    </source>
</evidence>
<name>A0A4W4HGH0_ELEEL</name>
<proteinExistence type="predicted"/>
<dbReference type="GeneID" id="113576181"/>
<dbReference type="RefSeq" id="XP_026863936.2">
    <property type="nucleotide sequence ID" value="XM_027008135.2"/>
</dbReference>
<dbReference type="CDD" id="cd00190">
    <property type="entry name" value="Tryp_SPc"/>
    <property type="match status" value="1"/>
</dbReference>
<dbReference type="Gene3D" id="2.40.10.10">
    <property type="entry name" value="Trypsin-like serine proteases"/>
    <property type="match status" value="1"/>
</dbReference>
<dbReference type="FunFam" id="2.40.10.10:FF:000068">
    <property type="entry name" value="transmembrane protease serine 2"/>
    <property type="match status" value="1"/>
</dbReference>
<dbReference type="AlphaFoldDB" id="A0A4W4HGH0"/>
<reference evidence="8" key="1">
    <citation type="journal article" date="2014" name="Science">
        <title>Nonhuman genetics. Genomic basis for the convergent evolution of electric organs.</title>
        <authorList>
            <person name="Gallant J.R."/>
            <person name="Traeger L.L."/>
            <person name="Volkening J.D."/>
            <person name="Moffett H."/>
            <person name="Chen P.H."/>
            <person name="Novina C.D."/>
            <person name="Phillips G.N.Jr."/>
            <person name="Anand R."/>
            <person name="Wells G.B."/>
            <person name="Pinch M."/>
            <person name="Guth R."/>
            <person name="Unguez G.A."/>
            <person name="Albert J.S."/>
            <person name="Zakon H.H."/>
            <person name="Samanta M.P."/>
            <person name="Sussman M.R."/>
        </authorList>
    </citation>
    <scope>NUCLEOTIDE SEQUENCE [LARGE SCALE GENOMIC DNA]</scope>
</reference>
<dbReference type="GO" id="GO:0006508">
    <property type="term" value="P:proteolysis"/>
    <property type="evidence" value="ECO:0007669"/>
    <property type="project" value="UniProtKB-KW"/>
</dbReference>
<evidence type="ECO:0000259" key="6">
    <source>
        <dbReference type="PROSITE" id="PS50240"/>
    </source>
</evidence>
<protein>
    <recommendedName>
        <fullName evidence="6">Peptidase S1 domain-containing protein</fullName>
    </recommendedName>
</protein>
<dbReference type="PRINTS" id="PR00722">
    <property type="entry name" value="CHYMOTRYPSIN"/>
</dbReference>
<gene>
    <name evidence="7" type="primary">LOC113576181</name>
</gene>
<reference evidence="7" key="4">
    <citation type="submission" date="2025-08" db="UniProtKB">
        <authorList>
            <consortium name="Ensembl"/>
        </authorList>
    </citation>
    <scope>IDENTIFICATION</scope>
</reference>
<accession>A0A4W4HGH0</accession>
<dbReference type="PROSITE" id="PS50240">
    <property type="entry name" value="TRYPSIN_DOM"/>
    <property type="match status" value="1"/>
</dbReference>
<dbReference type="KEGG" id="eee:113576181"/>
<reference evidence="7" key="3">
    <citation type="submission" date="2020-05" db="EMBL/GenBank/DDBJ databases">
        <title>Electrophorus electricus (electric eel) genome, fEleEle1, primary haplotype.</title>
        <authorList>
            <person name="Myers G."/>
            <person name="Meyer A."/>
            <person name="Fedrigo O."/>
            <person name="Formenti G."/>
            <person name="Rhie A."/>
            <person name="Tracey A."/>
            <person name="Sims Y."/>
            <person name="Jarvis E.D."/>
        </authorList>
    </citation>
    <scope>NUCLEOTIDE SEQUENCE [LARGE SCALE GENOMIC DNA]</scope>
</reference>